<dbReference type="Pfam" id="PF13426">
    <property type="entry name" value="PAS_9"/>
    <property type="match status" value="1"/>
</dbReference>
<dbReference type="SMART" id="SM00086">
    <property type="entry name" value="PAC"/>
    <property type="match status" value="2"/>
</dbReference>
<keyword evidence="3" id="KW-0175">Coiled coil</keyword>
<dbReference type="InterPro" id="IPR000700">
    <property type="entry name" value="PAS-assoc_C"/>
</dbReference>
<dbReference type="Pfam" id="PF02518">
    <property type="entry name" value="HATPase_c"/>
    <property type="match status" value="1"/>
</dbReference>
<name>A0ABS6ABF1_9GAMM</name>
<dbReference type="EMBL" id="JAHKPV010000021">
    <property type="protein sequence ID" value="MBU2875473.1"/>
    <property type="molecule type" value="Genomic_DNA"/>
</dbReference>
<dbReference type="EC" id="2.7.13.3" evidence="2"/>
<dbReference type="InterPro" id="IPR001610">
    <property type="entry name" value="PAC"/>
</dbReference>
<evidence type="ECO:0000256" key="2">
    <source>
        <dbReference type="ARBA" id="ARBA00012438"/>
    </source>
</evidence>
<organism evidence="7 8">
    <name type="scientific">Marinobacter salexigens</name>
    <dbReference type="NCBI Taxonomy" id="1925763"/>
    <lineage>
        <taxon>Bacteria</taxon>
        <taxon>Pseudomonadati</taxon>
        <taxon>Pseudomonadota</taxon>
        <taxon>Gammaproteobacteria</taxon>
        <taxon>Pseudomonadales</taxon>
        <taxon>Marinobacteraceae</taxon>
        <taxon>Marinobacter</taxon>
    </lineage>
</organism>
<feature type="coiled-coil region" evidence="3">
    <location>
        <begin position="258"/>
        <end position="285"/>
    </location>
</feature>
<dbReference type="InterPro" id="IPR003594">
    <property type="entry name" value="HATPase_dom"/>
</dbReference>
<sequence>MKKPLPMKNRTPEEGLTALTDDAERNRLLAEMAEQSTDMISRHTPEDWLFIYASPAVTHLLGYTVEEIVGISAYDLYHPDDVEDFRLRAPTVSYDRGLYTHTYRFRCKDGHYIWLESTSRTIRDPETNDIREILVVSRDATHRIMADKASRRLARVLESTQDLVIFANLDFTVSHLNEAARKALEMECMEYSSFPLSRLVTEKGLATLMDEGFPAAKETGSWRGELAMQNLNASRIPVLLELLAHRSLHGDIEYFSLVAHDLTEKKAAEDQLKQYQAEIDHASRLVTMGELASSLAHELNQPLSAMVNYLRGIERRFAGKPTLSWSDIELPITRSIRTALRAGEIIHRMMDFTRKQEPVVTRLNLPDLIGEMINFCESTAERHNVSVVFEPDLNLPDVKGDRVQLEQVVLNLIVNAVEASASADRRDDAAIVRVRVAPHESGQLRVEVEDQGRGISEVDMSRLFDRFFSTKETGLGMGLAISRSLVENLGGELWAENLPTGGARFSFTLNITD</sequence>
<dbReference type="PROSITE" id="PS50113">
    <property type="entry name" value="PAC"/>
    <property type="match status" value="2"/>
</dbReference>
<evidence type="ECO:0000256" key="1">
    <source>
        <dbReference type="ARBA" id="ARBA00000085"/>
    </source>
</evidence>
<dbReference type="InterPro" id="IPR013655">
    <property type="entry name" value="PAS_fold_3"/>
</dbReference>
<gene>
    <name evidence="7" type="ORF">KO508_15850</name>
</gene>
<evidence type="ECO:0000259" key="4">
    <source>
        <dbReference type="PROSITE" id="PS50109"/>
    </source>
</evidence>
<feature type="domain" description="PAC" evidence="6">
    <location>
        <begin position="222"/>
        <end position="274"/>
    </location>
</feature>
<dbReference type="Proteomes" id="UP000753376">
    <property type="component" value="Unassembled WGS sequence"/>
</dbReference>
<dbReference type="PROSITE" id="PS50112">
    <property type="entry name" value="PAS"/>
    <property type="match status" value="1"/>
</dbReference>
<dbReference type="InterPro" id="IPR005467">
    <property type="entry name" value="His_kinase_dom"/>
</dbReference>
<dbReference type="InterPro" id="IPR000014">
    <property type="entry name" value="PAS"/>
</dbReference>
<protein>
    <recommendedName>
        <fullName evidence="2">histidine kinase</fullName>
        <ecNumber evidence="2">2.7.13.3</ecNumber>
    </recommendedName>
</protein>
<dbReference type="RefSeq" id="WP_216009259.1">
    <property type="nucleotide sequence ID" value="NZ_JAHKPV010000021.1"/>
</dbReference>
<feature type="domain" description="PAS" evidence="5">
    <location>
        <begin position="25"/>
        <end position="86"/>
    </location>
</feature>
<dbReference type="Pfam" id="PF08447">
    <property type="entry name" value="PAS_3"/>
    <property type="match status" value="1"/>
</dbReference>
<evidence type="ECO:0000313" key="7">
    <source>
        <dbReference type="EMBL" id="MBU2875473.1"/>
    </source>
</evidence>
<dbReference type="PANTHER" id="PTHR43065:SF42">
    <property type="entry name" value="TWO-COMPONENT SENSOR PPRA"/>
    <property type="match status" value="1"/>
</dbReference>
<dbReference type="SMART" id="SM00091">
    <property type="entry name" value="PAS"/>
    <property type="match status" value="2"/>
</dbReference>
<evidence type="ECO:0000256" key="3">
    <source>
        <dbReference type="SAM" id="Coils"/>
    </source>
</evidence>
<evidence type="ECO:0000259" key="5">
    <source>
        <dbReference type="PROSITE" id="PS50112"/>
    </source>
</evidence>
<feature type="domain" description="PAC" evidence="6">
    <location>
        <begin position="99"/>
        <end position="152"/>
    </location>
</feature>
<dbReference type="Pfam" id="PF00512">
    <property type="entry name" value="HisKA"/>
    <property type="match status" value="1"/>
</dbReference>
<keyword evidence="8" id="KW-1185">Reference proteome</keyword>
<dbReference type="CDD" id="cd00082">
    <property type="entry name" value="HisKA"/>
    <property type="match status" value="1"/>
</dbReference>
<dbReference type="PANTHER" id="PTHR43065">
    <property type="entry name" value="SENSOR HISTIDINE KINASE"/>
    <property type="match status" value="1"/>
</dbReference>
<feature type="domain" description="Histidine kinase" evidence="4">
    <location>
        <begin position="294"/>
        <end position="513"/>
    </location>
</feature>
<accession>A0ABS6ABF1</accession>
<dbReference type="PROSITE" id="PS50109">
    <property type="entry name" value="HIS_KIN"/>
    <property type="match status" value="1"/>
</dbReference>
<comment type="caution">
    <text evidence="7">The sequence shown here is derived from an EMBL/GenBank/DDBJ whole genome shotgun (WGS) entry which is preliminary data.</text>
</comment>
<evidence type="ECO:0000313" key="8">
    <source>
        <dbReference type="Proteomes" id="UP000753376"/>
    </source>
</evidence>
<proteinExistence type="predicted"/>
<dbReference type="SMART" id="SM00388">
    <property type="entry name" value="HisKA"/>
    <property type="match status" value="1"/>
</dbReference>
<dbReference type="SMART" id="SM00387">
    <property type="entry name" value="HATPase_c"/>
    <property type="match status" value="1"/>
</dbReference>
<dbReference type="InterPro" id="IPR003661">
    <property type="entry name" value="HisK_dim/P_dom"/>
</dbReference>
<dbReference type="CDD" id="cd00130">
    <property type="entry name" value="PAS"/>
    <property type="match status" value="1"/>
</dbReference>
<dbReference type="NCBIfam" id="TIGR00229">
    <property type="entry name" value="sensory_box"/>
    <property type="match status" value="1"/>
</dbReference>
<comment type="catalytic activity">
    <reaction evidence="1">
        <text>ATP + protein L-histidine = ADP + protein N-phospho-L-histidine.</text>
        <dbReference type="EC" id="2.7.13.3"/>
    </reaction>
</comment>
<evidence type="ECO:0000259" key="6">
    <source>
        <dbReference type="PROSITE" id="PS50113"/>
    </source>
</evidence>
<reference evidence="7 8" key="1">
    <citation type="submission" date="2021-05" db="EMBL/GenBank/DDBJ databases">
        <title>Draft genomes of bacteria isolated from model marine particles.</title>
        <authorList>
            <person name="Datta M.S."/>
            <person name="Schwartzman J.A."/>
            <person name="Enke T.N."/>
            <person name="Saavedra J."/>
            <person name="Cermak N."/>
            <person name="Cordero O.X."/>
        </authorList>
    </citation>
    <scope>NUCLEOTIDE SEQUENCE [LARGE SCALE GENOMIC DNA]</scope>
    <source>
        <strain evidence="7 8">D2M19</strain>
    </source>
</reference>